<gene>
    <name evidence="2" type="ORF">F511_04102</name>
</gene>
<dbReference type="AlphaFoldDB" id="A0A2Z7D5J2"/>
<reference evidence="2 3" key="1">
    <citation type="journal article" date="2015" name="Proc. Natl. Acad. Sci. U.S.A.">
        <title>The resurrection genome of Boea hygrometrica: A blueprint for survival of dehydration.</title>
        <authorList>
            <person name="Xiao L."/>
            <person name="Yang G."/>
            <person name="Zhang L."/>
            <person name="Yang X."/>
            <person name="Zhao S."/>
            <person name="Ji Z."/>
            <person name="Zhou Q."/>
            <person name="Hu M."/>
            <person name="Wang Y."/>
            <person name="Chen M."/>
            <person name="Xu Y."/>
            <person name="Jin H."/>
            <person name="Xiao X."/>
            <person name="Hu G."/>
            <person name="Bao F."/>
            <person name="Hu Y."/>
            <person name="Wan P."/>
            <person name="Li L."/>
            <person name="Deng X."/>
            <person name="Kuang T."/>
            <person name="Xiang C."/>
            <person name="Zhu J.K."/>
            <person name="Oliver M.J."/>
            <person name="He Y."/>
        </authorList>
    </citation>
    <scope>NUCLEOTIDE SEQUENCE [LARGE SCALE GENOMIC DNA]</scope>
    <source>
        <strain evidence="3">cv. XS01</strain>
    </source>
</reference>
<evidence type="ECO:0000313" key="2">
    <source>
        <dbReference type="EMBL" id="KZV54753.1"/>
    </source>
</evidence>
<evidence type="ECO:0000313" key="3">
    <source>
        <dbReference type="Proteomes" id="UP000250235"/>
    </source>
</evidence>
<dbReference type="Proteomes" id="UP000250235">
    <property type="component" value="Unassembled WGS sequence"/>
</dbReference>
<keyword evidence="3" id="KW-1185">Reference proteome</keyword>
<proteinExistence type="predicted"/>
<feature type="compositionally biased region" description="Basic and acidic residues" evidence="1">
    <location>
        <begin position="422"/>
        <end position="438"/>
    </location>
</feature>
<evidence type="ECO:0000256" key="1">
    <source>
        <dbReference type="SAM" id="MobiDB-lite"/>
    </source>
</evidence>
<dbReference type="OrthoDB" id="848707at2759"/>
<name>A0A2Z7D5J2_9LAMI</name>
<dbReference type="EMBL" id="KQ989175">
    <property type="protein sequence ID" value="KZV54753.1"/>
    <property type="molecule type" value="Genomic_DNA"/>
</dbReference>
<sequence>MMMWMRLLRPGVRTSDAPLRLLPQNLSFGILISFTLSLMASALINNTVQVLFASVLALFENSLVEFYHNASVRDGMVVSTVQGKPVVISEELFASTFELPLQGLTDLHEVPQDLFLEARRAFSHDGKLKRTSCKKREMVVEFRLLNDILAKSVTVKAGSFDVVTHERFLMMSALYGGVLVNWRRLLFNIFKDMVTPTTRQAKGYAVQICVLLKNAPDFELGESKEFPPLKILTTKTVGTYLAKNKNIYVDEDEQVVEKPAEKKKAVSKKRPAPTIDTPVVKRKRPTGRGTLADKSLALLTIAQEAVPIQMISADTPPAPKRKATKRRLKLPAGSDDEIVEKEPDVVDVVEQQREQTTVDAVDKIIDIRSSTINNEYDNIDGAENEIARKMASFTASKQFPKEPLRSREDDDMFGFKTPSKIIETEKYEGRESEPKTESEDTGPLSKELVITDSTQSDEESMSIEDILKHIPADLMLPSMMLVRMKLGSKRN</sequence>
<organism evidence="2 3">
    <name type="scientific">Dorcoceras hygrometricum</name>
    <dbReference type="NCBI Taxonomy" id="472368"/>
    <lineage>
        <taxon>Eukaryota</taxon>
        <taxon>Viridiplantae</taxon>
        <taxon>Streptophyta</taxon>
        <taxon>Embryophyta</taxon>
        <taxon>Tracheophyta</taxon>
        <taxon>Spermatophyta</taxon>
        <taxon>Magnoliopsida</taxon>
        <taxon>eudicotyledons</taxon>
        <taxon>Gunneridae</taxon>
        <taxon>Pentapetalae</taxon>
        <taxon>asterids</taxon>
        <taxon>lamiids</taxon>
        <taxon>Lamiales</taxon>
        <taxon>Gesneriaceae</taxon>
        <taxon>Didymocarpoideae</taxon>
        <taxon>Trichosporeae</taxon>
        <taxon>Loxocarpinae</taxon>
        <taxon>Dorcoceras</taxon>
    </lineage>
</organism>
<feature type="region of interest" description="Disordered" evidence="1">
    <location>
        <begin position="421"/>
        <end position="461"/>
    </location>
</feature>
<accession>A0A2Z7D5J2</accession>
<protein>
    <submittedName>
        <fullName evidence="2">Splicing factor 3B subunit 1-like</fullName>
    </submittedName>
</protein>